<dbReference type="InterPro" id="IPR013815">
    <property type="entry name" value="ATP_grasp_subdomain_1"/>
</dbReference>
<accession>A0A2A5WHA8</accession>
<dbReference type="GO" id="GO:0046812">
    <property type="term" value="F:host cell surface binding"/>
    <property type="evidence" value="ECO:0007669"/>
    <property type="project" value="InterPro"/>
</dbReference>
<dbReference type="AlphaFoldDB" id="A0A2A5WHA8"/>
<evidence type="ECO:0000313" key="5">
    <source>
        <dbReference type="Proteomes" id="UP000219327"/>
    </source>
</evidence>
<dbReference type="GO" id="GO:0004363">
    <property type="term" value="F:glutathione synthase activity"/>
    <property type="evidence" value="ECO:0007669"/>
    <property type="project" value="InterPro"/>
</dbReference>
<dbReference type="PANTHER" id="PTHR21621">
    <property type="entry name" value="RIBOSOMAL PROTEIN S6 MODIFICATION PROTEIN"/>
    <property type="match status" value="1"/>
</dbReference>
<evidence type="ECO:0000256" key="1">
    <source>
        <dbReference type="ARBA" id="ARBA00023211"/>
    </source>
</evidence>
<dbReference type="PROSITE" id="PS50975">
    <property type="entry name" value="ATP_GRASP"/>
    <property type="match status" value="1"/>
</dbReference>
<dbReference type="SUPFAM" id="SSF56059">
    <property type="entry name" value="Glutathione synthetase ATP-binding domain-like"/>
    <property type="match status" value="1"/>
</dbReference>
<proteinExistence type="predicted"/>
<organism evidence="4 5">
    <name type="scientific">OM182 bacterium MED-G24</name>
    <dbReference type="NCBI Taxonomy" id="1986255"/>
    <lineage>
        <taxon>Bacteria</taxon>
        <taxon>Pseudomonadati</taxon>
        <taxon>Pseudomonadota</taxon>
        <taxon>Gammaproteobacteria</taxon>
        <taxon>OMG group</taxon>
        <taxon>OM182 clade</taxon>
    </lineage>
</organism>
<evidence type="ECO:0000259" key="3">
    <source>
        <dbReference type="PROSITE" id="PS50975"/>
    </source>
</evidence>
<keyword evidence="2" id="KW-0067">ATP-binding</keyword>
<evidence type="ECO:0000256" key="2">
    <source>
        <dbReference type="PROSITE-ProRule" id="PRU00409"/>
    </source>
</evidence>
<dbReference type="InterPro" id="IPR011761">
    <property type="entry name" value="ATP-grasp"/>
</dbReference>
<sequence>MMPFNTLLIVPETDTVTDGNYRRIANILIEAGNTRVTLSHMDTLGLARSDVIAMGTSIDAPLVTDSPLPSTPRPVPLQSFDATWVLSLGNRHSFLDKIQLLNAAGEHTRIINSLTSLMHLKSKYLLNSNPSVFSHPETWASTDPDHLYDIVQSERGSFIVKPPALSMGRDVFLITPDDPNTKVILDTLTGPDHDQYCLLQRYIADIEQGEKRVLFAHGEPVGQYLRLPGPDHRTNIVQGASYEACDLTENERVLCRKIGAYLLVQGAEYVGMDLAYPWVIEFNVINPGGLLTIEELTGQDLTEDIVGPILAGC</sequence>
<dbReference type="InterPro" id="IPR004218">
    <property type="entry name" value="GSHS_ATP-bd"/>
</dbReference>
<dbReference type="GO" id="GO:0046872">
    <property type="term" value="F:metal ion binding"/>
    <property type="evidence" value="ECO:0007669"/>
    <property type="project" value="InterPro"/>
</dbReference>
<dbReference type="PANTHER" id="PTHR21621:SF4">
    <property type="entry name" value="GLUTATHIONE SYNTHETASE"/>
    <property type="match status" value="1"/>
</dbReference>
<keyword evidence="2" id="KW-0547">Nucleotide-binding</keyword>
<feature type="domain" description="ATP-grasp" evidence="3">
    <location>
        <begin position="125"/>
        <end position="310"/>
    </location>
</feature>
<comment type="caution">
    <text evidence="4">The sequence shown here is derived from an EMBL/GenBank/DDBJ whole genome shotgun (WGS) entry which is preliminary data.</text>
</comment>
<dbReference type="InterPro" id="IPR036256">
    <property type="entry name" value="Mu1/VP4_sf"/>
</dbReference>
<dbReference type="Gene3D" id="3.30.1490.20">
    <property type="entry name" value="ATP-grasp fold, A domain"/>
    <property type="match status" value="1"/>
</dbReference>
<keyword evidence="1" id="KW-0464">Manganese</keyword>
<gene>
    <name evidence="4" type="ORF">CNE99_10535</name>
</gene>
<name>A0A2A5WHA8_9GAMM</name>
<dbReference type="GO" id="GO:0005737">
    <property type="term" value="C:cytoplasm"/>
    <property type="evidence" value="ECO:0007669"/>
    <property type="project" value="TreeGrafter"/>
</dbReference>
<dbReference type="EMBL" id="NTKD01000080">
    <property type="protein sequence ID" value="PDH35859.1"/>
    <property type="molecule type" value="Genomic_DNA"/>
</dbReference>
<reference evidence="4 5" key="1">
    <citation type="submission" date="2017-08" db="EMBL/GenBank/DDBJ databases">
        <title>Fine stratification of microbial communities through a metagenomic profile of the photic zone.</title>
        <authorList>
            <person name="Haro-Moreno J.M."/>
            <person name="Lopez-Perez M."/>
            <person name="De La Torre J."/>
            <person name="Picazo A."/>
            <person name="Camacho A."/>
            <person name="Rodriguez-Valera F."/>
        </authorList>
    </citation>
    <scope>NUCLEOTIDE SEQUENCE [LARGE SCALE GENOMIC DNA]</scope>
    <source>
        <strain evidence="4">MED-G24</strain>
    </source>
</reference>
<protein>
    <recommendedName>
        <fullName evidence="3">ATP-grasp domain-containing protein</fullName>
    </recommendedName>
</protein>
<evidence type="ECO:0000313" key="4">
    <source>
        <dbReference type="EMBL" id="PDH35859.1"/>
    </source>
</evidence>
<dbReference type="Pfam" id="PF02955">
    <property type="entry name" value="GSH-S_ATP"/>
    <property type="match status" value="1"/>
</dbReference>
<dbReference type="Gene3D" id="3.30.470.20">
    <property type="entry name" value="ATP-grasp fold, B domain"/>
    <property type="match status" value="1"/>
</dbReference>
<dbReference type="GO" id="GO:0005524">
    <property type="term" value="F:ATP binding"/>
    <property type="evidence" value="ECO:0007669"/>
    <property type="project" value="UniProtKB-UniRule"/>
</dbReference>
<dbReference type="SUPFAM" id="SSF69908">
    <property type="entry name" value="Membrane penetration protein mu1"/>
    <property type="match status" value="1"/>
</dbReference>
<dbReference type="GO" id="GO:0046718">
    <property type="term" value="P:symbiont entry into host cell"/>
    <property type="evidence" value="ECO:0007669"/>
    <property type="project" value="InterPro"/>
</dbReference>
<dbReference type="Proteomes" id="UP000219327">
    <property type="component" value="Unassembled WGS sequence"/>
</dbReference>